<dbReference type="AlphaFoldDB" id="A0A8C8S3Y7"/>
<organism evidence="4 5">
    <name type="scientific">Pelusios castaneus</name>
    <name type="common">West African mud turtle</name>
    <dbReference type="NCBI Taxonomy" id="367368"/>
    <lineage>
        <taxon>Eukaryota</taxon>
        <taxon>Metazoa</taxon>
        <taxon>Chordata</taxon>
        <taxon>Craniata</taxon>
        <taxon>Vertebrata</taxon>
        <taxon>Euteleostomi</taxon>
        <taxon>Archelosauria</taxon>
        <taxon>Testudinata</taxon>
        <taxon>Testudines</taxon>
        <taxon>Pleurodira</taxon>
        <taxon>Pelomedusidae</taxon>
        <taxon>Pelusios</taxon>
    </lineage>
</organism>
<feature type="domain" description="Glycolipid transfer protein" evidence="3">
    <location>
        <begin position="199"/>
        <end position="349"/>
    </location>
</feature>
<reference evidence="4" key="1">
    <citation type="submission" date="2025-08" db="UniProtKB">
        <authorList>
            <consortium name="Ensembl"/>
        </authorList>
    </citation>
    <scope>IDENTIFICATION</scope>
</reference>
<dbReference type="Gene3D" id="1.10.3520.10">
    <property type="entry name" value="Glycolipid transfer protein"/>
    <property type="match status" value="1"/>
</dbReference>
<dbReference type="Proteomes" id="UP000694393">
    <property type="component" value="Unplaced"/>
</dbReference>
<feature type="compositionally biased region" description="Polar residues" evidence="2">
    <location>
        <begin position="147"/>
        <end position="157"/>
    </location>
</feature>
<dbReference type="InterPro" id="IPR036497">
    <property type="entry name" value="GLTP_sf"/>
</dbReference>
<dbReference type="InterPro" id="IPR014830">
    <property type="entry name" value="Glycolipid_transfer_prot_dom"/>
</dbReference>
<protein>
    <recommendedName>
        <fullName evidence="3">Glycolipid transfer protein domain-containing protein</fullName>
    </recommendedName>
</protein>
<dbReference type="PANTHER" id="PTHR10219">
    <property type="entry name" value="GLYCOLIPID TRANSFER PROTEIN-RELATED"/>
    <property type="match status" value="1"/>
</dbReference>
<evidence type="ECO:0000313" key="5">
    <source>
        <dbReference type="Proteomes" id="UP000694393"/>
    </source>
</evidence>
<evidence type="ECO:0000256" key="1">
    <source>
        <dbReference type="ARBA" id="ARBA00007148"/>
    </source>
</evidence>
<dbReference type="PANTHER" id="PTHR10219:SF19">
    <property type="entry name" value="GLYCOLIPID TRANSFER PROTEIN DOMAIN-CONTAINING PROTEIN 2"/>
    <property type="match status" value="1"/>
</dbReference>
<dbReference type="Pfam" id="PF08718">
    <property type="entry name" value="GLTP"/>
    <property type="match status" value="1"/>
</dbReference>
<dbReference type="Ensembl" id="ENSPCET00000015425.1">
    <property type="protein sequence ID" value="ENSPCEP00000014896.1"/>
    <property type="gene ID" value="ENSPCEG00000011799.1"/>
</dbReference>
<dbReference type="GO" id="GO:0005829">
    <property type="term" value="C:cytosol"/>
    <property type="evidence" value="ECO:0007669"/>
    <property type="project" value="TreeGrafter"/>
</dbReference>
<dbReference type="GO" id="GO:0016020">
    <property type="term" value="C:membrane"/>
    <property type="evidence" value="ECO:0007669"/>
    <property type="project" value="TreeGrafter"/>
</dbReference>
<feature type="region of interest" description="Disordered" evidence="2">
    <location>
        <begin position="135"/>
        <end position="174"/>
    </location>
</feature>
<reference evidence="4" key="2">
    <citation type="submission" date="2025-09" db="UniProtKB">
        <authorList>
            <consortium name="Ensembl"/>
        </authorList>
    </citation>
    <scope>IDENTIFICATION</scope>
</reference>
<dbReference type="GO" id="GO:0032691">
    <property type="term" value="P:negative regulation of interleukin-1 beta production"/>
    <property type="evidence" value="ECO:0007669"/>
    <property type="project" value="UniProtKB-ARBA"/>
</dbReference>
<dbReference type="GO" id="GO:1902388">
    <property type="term" value="F:ceramide 1-phosphate transfer activity"/>
    <property type="evidence" value="ECO:0007669"/>
    <property type="project" value="TreeGrafter"/>
</dbReference>
<dbReference type="GO" id="GO:1902387">
    <property type="term" value="F:ceramide 1-phosphate binding"/>
    <property type="evidence" value="ECO:0007669"/>
    <property type="project" value="TreeGrafter"/>
</dbReference>
<comment type="similarity">
    <text evidence="1">Belongs to the GLTP family.</text>
</comment>
<feature type="compositionally biased region" description="Pro residues" evidence="2">
    <location>
        <begin position="161"/>
        <end position="170"/>
    </location>
</feature>
<sequence length="387" mass="42099">MLSHRAGGAASHIAPPTCGQGVWWGRGCVGGEVCGVGERETWGEHLLPQITGPLSAAVSQGRAGAGAGLWGRAVWLGRRAPAMGPGCAGMSPQQLLRFLVPMVAFFGLLILSSLRLQVQLSGCVRGRHPCSWFRAGGETPPTGGNGKPSQLSQTTNSRLLPPRPRTPPPFQDTHCPGKGFQVSRLLGAFRACITLDGEILLQEYLLGWKELIKLMDSLGAAFGLIAQETQAKMAIMERHQVGVHGSHYHTLQAMVAFELRRGLVGFQQLPPRQPPSGCRTLLRLHRALKWLELFLAKLGHSQPTGDPSELCAEAYQEALAPYHSWWVRQAAGLAFLSLPSRQELYRIMCAEEEREAQTVLAVTVSTISRVYNVTQRVYAAHGMLELP</sequence>
<name>A0A8C8S3Y7_9SAUR</name>
<proteinExistence type="inferred from homology"/>
<evidence type="ECO:0000313" key="4">
    <source>
        <dbReference type="Ensembl" id="ENSPCEP00000014896.1"/>
    </source>
</evidence>
<dbReference type="FunFam" id="1.10.3520.10:FF:000002">
    <property type="entry name" value="Ceramide-1-phosphate transfer protein"/>
    <property type="match status" value="1"/>
</dbReference>
<accession>A0A8C8S3Y7</accession>
<evidence type="ECO:0000259" key="3">
    <source>
        <dbReference type="Pfam" id="PF08718"/>
    </source>
</evidence>
<evidence type="ECO:0000256" key="2">
    <source>
        <dbReference type="SAM" id="MobiDB-lite"/>
    </source>
</evidence>
<keyword evidence="5" id="KW-1185">Reference proteome</keyword>
<dbReference type="SUPFAM" id="SSF110004">
    <property type="entry name" value="Glycolipid transfer protein, GLTP"/>
    <property type="match status" value="1"/>
</dbReference>